<feature type="domain" description="SbsA Ig-like" evidence="5">
    <location>
        <begin position="606"/>
        <end position="702"/>
    </location>
</feature>
<feature type="domain" description="Carbohydrate-binding module family 96" evidence="6">
    <location>
        <begin position="230"/>
        <end position="334"/>
    </location>
</feature>
<keyword evidence="8" id="KW-1185">Reference proteome</keyword>
<dbReference type="Pfam" id="PF24517">
    <property type="entry name" value="CBM96"/>
    <property type="match status" value="1"/>
</dbReference>
<comment type="caution">
    <text evidence="7">The sequence shown here is derived from an EMBL/GenBank/DDBJ whole genome shotgun (WGS) entry which is preliminary data.</text>
</comment>
<dbReference type="InterPro" id="IPR014755">
    <property type="entry name" value="Cu-Rt/internalin_Ig-like"/>
</dbReference>
<dbReference type="InterPro" id="IPR032812">
    <property type="entry name" value="SbsA_Ig"/>
</dbReference>
<feature type="region of interest" description="Disordered" evidence="4">
    <location>
        <begin position="480"/>
        <end position="502"/>
    </location>
</feature>
<dbReference type="RefSeq" id="WP_379528804.1">
    <property type="nucleotide sequence ID" value="NZ_JBHSBI010000007.1"/>
</dbReference>
<name>A0ABV8G7U5_9ACTN</name>
<evidence type="ECO:0000256" key="1">
    <source>
        <dbReference type="ARBA" id="ARBA00004613"/>
    </source>
</evidence>
<evidence type="ECO:0000256" key="4">
    <source>
        <dbReference type="SAM" id="MobiDB-lite"/>
    </source>
</evidence>
<dbReference type="NCBIfam" id="NF033679">
    <property type="entry name" value="DNRLRE_dom"/>
    <property type="match status" value="1"/>
</dbReference>
<organism evidence="7 8">
    <name type="scientific">Nonomuraea purpurea</name>
    <dbReference type="NCBI Taxonomy" id="1849276"/>
    <lineage>
        <taxon>Bacteria</taxon>
        <taxon>Bacillati</taxon>
        <taxon>Actinomycetota</taxon>
        <taxon>Actinomycetes</taxon>
        <taxon>Streptosporangiales</taxon>
        <taxon>Streptosporangiaceae</taxon>
        <taxon>Nonomuraea</taxon>
    </lineage>
</organism>
<evidence type="ECO:0000313" key="7">
    <source>
        <dbReference type="EMBL" id="MFC4008737.1"/>
    </source>
</evidence>
<evidence type="ECO:0000256" key="3">
    <source>
        <dbReference type="ARBA" id="ARBA00022729"/>
    </source>
</evidence>
<dbReference type="Proteomes" id="UP001595851">
    <property type="component" value="Unassembled WGS sequence"/>
</dbReference>
<protein>
    <submittedName>
        <fullName evidence="7">Ig-like domain-containing protein</fullName>
    </submittedName>
</protein>
<gene>
    <name evidence="7" type="ORF">ACFOY2_16010</name>
</gene>
<reference evidence="8" key="1">
    <citation type="journal article" date="2019" name="Int. J. Syst. Evol. Microbiol.">
        <title>The Global Catalogue of Microorganisms (GCM) 10K type strain sequencing project: providing services to taxonomists for standard genome sequencing and annotation.</title>
        <authorList>
            <consortium name="The Broad Institute Genomics Platform"/>
            <consortium name="The Broad Institute Genome Sequencing Center for Infectious Disease"/>
            <person name="Wu L."/>
            <person name="Ma J."/>
        </authorList>
    </citation>
    <scope>NUCLEOTIDE SEQUENCE [LARGE SCALE GENOMIC DNA]</scope>
    <source>
        <strain evidence="8">TBRC 1276</strain>
    </source>
</reference>
<evidence type="ECO:0000259" key="6">
    <source>
        <dbReference type="Pfam" id="PF24517"/>
    </source>
</evidence>
<keyword evidence="3" id="KW-0732">Signal</keyword>
<feature type="domain" description="SbsA Ig-like" evidence="5">
    <location>
        <begin position="505"/>
        <end position="602"/>
    </location>
</feature>
<accession>A0ABV8G7U5</accession>
<evidence type="ECO:0000259" key="5">
    <source>
        <dbReference type="Pfam" id="PF13205"/>
    </source>
</evidence>
<feature type="region of interest" description="Disordered" evidence="4">
    <location>
        <begin position="600"/>
        <end position="622"/>
    </location>
</feature>
<comment type="subcellular location">
    <subcellularLocation>
        <location evidence="1">Secreted</location>
    </subcellularLocation>
</comment>
<proteinExistence type="predicted"/>
<keyword evidence="2" id="KW-0964">Secreted</keyword>
<sequence length="706" mass="75549">MKVWANPDGKNMRAELYTRPVQLKNPASGAWEPIDTRIVTRDGKLQATRVKTPLTFGGRGTKQLVSADGKQGKSGLNVTQALPEPKISGSTVTYPNAVALGADLVVQAQADGFISQVVFRQRPTGPVTIRLPLTLPEGTTFGKTSQGLPQLKDAKGRAAAAPIVLTAMDAKMEASPEEGKSSPVTASVETSGTTSKLVFTPDEKFLADPAVTYPVTIAAADDWFGGGTPTDAWVSKNSPGTNNAAAGWLRAGTTSTSADIARVYLKFNTEDPALEGATVVDADLWVWNYKSGGPNGQLCGENLGSGIAAARVTSSWSTSSLSWSSQPSVSSSMEGGNKAGYNYEADPASWCAKEEQLVHRVTGMARAWIEQDVPNHGVVLRAVTETAAINWRQYYSSENSGELYPGYRHPPTLMVQYTPAPKPEVMRFYYEGEPEPQTAEEWEAFMNDPERSRGYPEMLPPQDITEEQLLQELKALNTKSSVSTTDLHDDTPPESGNWLKEYESTDPPTVVAAGPDEDARGVPPNTEIWVVFSKRVIGAEMALEGPGGEPVAGVSRQENEKITQFLPERPLTAYTHYSVTAIGAQDVAGQVMPGPHRWSFTTGGPDTDPPTVEGSDPAEDETNVPVDTAVRIGFDEGASDVQITVKDSSNATVQGTTAGDNAEWTFTPTSPLAASTVYQVEVSGAKDRSGNVMTPYTWSFTTAGDT</sequence>
<dbReference type="Pfam" id="PF13205">
    <property type="entry name" value="Big_5"/>
    <property type="match status" value="2"/>
</dbReference>
<evidence type="ECO:0000313" key="8">
    <source>
        <dbReference type="Proteomes" id="UP001595851"/>
    </source>
</evidence>
<dbReference type="InterPro" id="IPR055372">
    <property type="entry name" value="CBM96"/>
</dbReference>
<dbReference type="EMBL" id="JBHSBI010000007">
    <property type="protein sequence ID" value="MFC4008737.1"/>
    <property type="molecule type" value="Genomic_DNA"/>
</dbReference>
<evidence type="ECO:0000256" key="2">
    <source>
        <dbReference type="ARBA" id="ARBA00022525"/>
    </source>
</evidence>
<dbReference type="Gene3D" id="2.60.40.1220">
    <property type="match status" value="1"/>
</dbReference>
<feature type="compositionally biased region" description="Low complexity" evidence="4">
    <location>
        <begin position="601"/>
        <end position="611"/>
    </location>
</feature>